<gene>
    <name evidence="2" type="ORF">S01H1_34580</name>
</gene>
<dbReference type="Pfam" id="PF01370">
    <property type="entry name" value="Epimerase"/>
    <property type="match status" value="1"/>
</dbReference>
<proteinExistence type="predicted"/>
<organism evidence="2">
    <name type="scientific">marine sediment metagenome</name>
    <dbReference type="NCBI Taxonomy" id="412755"/>
    <lineage>
        <taxon>unclassified sequences</taxon>
        <taxon>metagenomes</taxon>
        <taxon>ecological metagenomes</taxon>
    </lineage>
</organism>
<sequence>MDKRKVCITGVSGFIGSSLAKRLSRDWHIIGIDRAPLEKEFTGYVNEFYQQDINESLPDIVDVYAVVHLAATAGVRESESNFTKYVSDNILGTKSILNKCMSSWKPERCLITSSSSVYGGYTEPCHPKSPYALTKLCCEQMLEMYSLLGNIDKRRYTVIRPFTVYGPRQ</sequence>
<dbReference type="Gene3D" id="3.40.50.720">
    <property type="entry name" value="NAD(P)-binding Rossmann-like Domain"/>
    <property type="match status" value="1"/>
</dbReference>
<dbReference type="AlphaFoldDB" id="X0UGN3"/>
<accession>X0UGN3</accession>
<dbReference type="SUPFAM" id="SSF51735">
    <property type="entry name" value="NAD(P)-binding Rossmann-fold domains"/>
    <property type="match status" value="1"/>
</dbReference>
<dbReference type="InterPro" id="IPR001509">
    <property type="entry name" value="Epimerase_deHydtase"/>
</dbReference>
<evidence type="ECO:0000313" key="2">
    <source>
        <dbReference type="EMBL" id="GAG04760.1"/>
    </source>
</evidence>
<comment type="caution">
    <text evidence="2">The sequence shown here is derived from an EMBL/GenBank/DDBJ whole genome shotgun (WGS) entry which is preliminary data.</text>
</comment>
<feature type="domain" description="NAD-dependent epimerase/dehydratase" evidence="1">
    <location>
        <begin position="6"/>
        <end position="168"/>
    </location>
</feature>
<dbReference type="InterPro" id="IPR036291">
    <property type="entry name" value="NAD(P)-bd_dom_sf"/>
</dbReference>
<evidence type="ECO:0000259" key="1">
    <source>
        <dbReference type="Pfam" id="PF01370"/>
    </source>
</evidence>
<dbReference type="EMBL" id="BARS01021537">
    <property type="protein sequence ID" value="GAG04760.1"/>
    <property type="molecule type" value="Genomic_DNA"/>
</dbReference>
<protein>
    <recommendedName>
        <fullName evidence="1">NAD-dependent epimerase/dehydratase domain-containing protein</fullName>
    </recommendedName>
</protein>
<reference evidence="2" key="1">
    <citation type="journal article" date="2014" name="Front. Microbiol.">
        <title>High frequency of phylogenetically diverse reductive dehalogenase-homologous genes in deep subseafloor sedimentary metagenomes.</title>
        <authorList>
            <person name="Kawai M."/>
            <person name="Futagami T."/>
            <person name="Toyoda A."/>
            <person name="Takaki Y."/>
            <person name="Nishi S."/>
            <person name="Hori S."/>
            <person name="Arai W."/>
            <person name="Tsubouchi T."/>
            <person name="Morono Y."/>
            <person name="Uchiyama I."/>
            <person name="Ito T."/>
            <person name="Fujiyama A."/>
            <person name="Inagaki F."/>
            <person name="Takami H."/>
        </authorList>
    </citation>
    <scope>NUCLEOTIDE SEQUENCE</scope>
    <source>
        <strain evidence="2">Expedition CK06-06</strain>
    </source>
</reference>
<dbReference type="PANTHER" id="PTHR43245:SF13">
    <property type="entry name" value="UDP-D-APIOSE_UDP-D-XYLOSE SYNTHASE 2"/>
    <property type="match status" value="1"/>
</dbReference>
<name>X0UGN3_9ZZZZ</name>
<feature type="non-terminal residue" evidence="2">
    <location>
        <position position="169"/>
    </location>
</feature>
<dbReference type="CDD" id="cd08946">
    <property type="entry name" value="SDR_e"/>
    <property type="match status" value="1"/>
</dbReference>
<dbReference type="InterPro" id="IPR050177">
    <property type="entry name" value="Lipid_A_modif_metabolic_enz"/>
</dbReference>
<dbReference type="PANTHER" id="PTHR43245">
    <property type="entry name" value="BIFUNCTIONAL POLYMYXIN RESISTANCE PROTEIN ARNA"/>
    <property type="match status" value="1"/>
</dbReference>